<gene>
    <name evidence="2" type="ORF">PHLGIDRAFT_114417</name>
</gene>
<dbReference type="STRING" id="745531.A0A0C3PUX5"/>
<feature type="compositionally biased region" description="Low complexity" evidence="1">
    <location>
        <begin position="377"/>
        <end position="388"/>
    </location>
</feature>
<reference evidence="2 3" key="1">
    <citation type="journal article" date="2014" name="PLoS Genet.">
        <title>Analysis of the Phlebiopsis gigantea genome, transcriptome and secretome provides insight into its pioneer colonization strategies of wood.</title>
        <authorList>
            <person name="Hori C."/>
            <person name="Ishida T."/>
            <person name="Igarashi K."/>
            <person name="Samejima M."/>
            <person name="Suzuki H."/>
            <person name="Master E."/>
            <person name="Ferreira P."/>
            <person name="Ruiz-Duenas F.J."/>
            <person name="Held B."/>
            <person name="Canessa P."/>
            <person name="Larrondo L.F."/>
            <person name="Schmoll M."/>
            <person name="Druzhinina I.S."/>
            <person name="Kubicek C.P."/>
            <person name="Gaskell J.A."/>
            <person name="Kersten P."/>
            <person name="St John F."/>
            <person name="Glasner J."/>
            <person name="Sabat G."/>
            <person name="Splinter BonDurant S."/>
            <person name="Syed K."/>
            <person name="Yadav J."/>
            <person name="Mgbeahuruike A.C."/>
            <person name="Kovalchuk A."/>
            <person name="Asiegbu F.O."/>
            <person name="Lackner G."/>
            <person name="Hoffmeister D."/>
            <person name="Rencoret J."/>
            <person name="Gutierrez A."/>
            <person name="Sun H."/>
            <person name="Lindquist E."/>
            <person name="Barry K."/>
            <person name="Riley R."/>
            <person name="Grigoriev I.V."/>
            <person name="Henrissat B."/>
            <person name="Kues U."/>
            <person name="Berka R.M."/>
            <person name="Martinez A.T."/>
            <person name="Covert S.F."/>
            <person name="Blanchette R.A."/>
            <person name="Cullen D."/>
        </authorList>
    </citation>
    <scope>NUCLEOTIDE SEQUENCE [LARGE SCALE GENOMIC DNA]</scope>
    <source>
        <strain evidence="2 3">11061_1 CR5-6</strain>
    </source>
</reference>
<dbReference type="Proteomes" id="UP000053257">
    <property type="component" value="Unassembled WGS sequence"/>
</dbReference>
<accession>A0A0C3PUX5</accession>
<dbReference type="AlphaFoldDB" id="A0A0C3PUX5"/>
<feature type="compositionally biased region" description="Basic and acidic residues" evidence="1">
    <location>
        <begin position="35"/>
        <end position="49"/>
    </location>
</feature>
<dbReference type="EMBL" id="KN840445">
    <property type="protein sequence ID" value="KIP11568.1"/>
    <property type="molecule type" value="Genomic_DNA"/>
</dbReference>
<feature type="region of interest" description="Disordered" evidence="1">
    <location>
        <begin position="361"/>
        <end position="415"/>
    </location>
</feature>
<keyword evidence="3" id="KW-1185">Reference proteome</keyword>
<sequence length="415" mass="45485">MSFPAVLRGPGGHRFAHLRADRLGNSPPTVPKKNRRDEKEGKRWIRRKENDRFVGNPHIAKPAYSDLSVPVPRTRPTFPSPLPHYLPRTAAIPAATPGTHEPGSASAGQFSMSMKGMRKELRGRGVMTEVLVREVEVELVGWLNVDVWVDPDASAQRSSGLGVAVPVGSLGVIREVEKTHMQLVWEISDDAFARYVVHCCARYHNVVSFSKEGSIGSSPARRLTYILRPHIPHASHNPATHLVQGLDTPPPTDLSTDFDSAGGTDFGGTDIDVESDFAFSEVDSEAELEGVPPTLAPNSTLIAVVESTPGFPHVLPVPVSLDSDLEHDADVEHSDRGSEFGEDELADSVASLEITPRHNRRIGIRARSRPWDRQRRAASSPSGSPARRNPVRRVPRVEPPVAGSRKTSFYEYLFS</sequence>
<feature type="region of interest" description="Disordered" evidence="1">
    <location>
        <begin position="17"/>
        <end position="49"/>
    </location>
</feature>
<protein>
    <submittedName>
        <fullName evidence="2">Uncharacterized protein</fullName>
    </submittedName>
</protein>
<name>A0A0C3PUX5_PHLG1</name>
<dbReference type="OrthoDB" id="10256743at2759"/>
<evidence type="ECO:0000313" key="3">
    <source>
        <dbReference type="Proteomes" id="UP000053257"/>
    </source>
</evidence>
<proteinExistence type="predicted"/>
<dbReference type="HOGENOM" id="CLU_041941_0_0_1"/>
<evidence type="ECO:0000313" key="2">
    <source>
        <dbReference type="EMBL" id="KIP11568.1"/>
    </source>
</evidence>
<evidence type="ECO:0000256" key="1">
    <source>
        <dbReference type="SAM" id="MobiDB-lite"/>
    </source>
</evidence>
<organism evidence="2 3">
    <name type="scientific">Phlebiopsis gigantea (strain 11061_1 CR5-6)</name>
    <name type="common">White-rot fungus</name>
    <name type="synonym">Peniophora gigantea</name>
    <dbReference type="NCBI Taxonomy" id="745531"/>
    <lineage>
        <taxon>Eukaryota</taxon>
        <taxon>Fungi</taxon>
        <taxon>Dikarya</taxon>
        <taxon>Basidiomycota</taxon>
        <taxon>Agaricomycotina</taxon>
        <taxon>Agaricomycetes</taxon>
        <taxon>Polyporales</taxon>
        <taxon>Phanerochaetaceae</taxon>
        <taxon>Phlebiopsis</taxon>
    </lineage>
</organism>